<dbReference type="InterPro" id="IPR006204">
    <property type="entry name" value="GHMP_kinase_N_dom"/>
</dbReference>
<name>A0A4P5PBS3_9ENTE</name>
<dbReference type="EMBL" id="BJCC01000028">
    <property type="protein sequence ID" value="GCF95196.1"/>
    <property type="molecule type" value="Genomic_DNA"/>
</dbReference>
<dbReference type="InterPro" id="IPR014721">
    <property type="entry name" value="Ribsml_uS5_D2-typ_fold_subgr"/>
</dbReference>
<dbReference type="AlphaFoldDB" id="A0A4P5PBS3"/>
<proteinExistence type="predicted"/>
<protein>
    <recommendedName>
        <fullName evidence="5">GHMP kinase N-terminal domain-containing protein</fullName>
    </recommendedName>
</protein>
<dbReference type="RefSeq" id="WP_227873825.1">
    <property type="nucleotide sequence ID" value="NZ_BJCC01000028.1"/>
</dbReference>
<gene>
    <name evidence="6" type="ORF">NRIC_30870</name>
</gene>
<keyword evidence="2" id="KW-0547">Nucleotide-binding</keyword>
<evidence type="ECO:0000256" key="3">
    <source>
        <dbReference type="ARBA" id="ARBA00022777"/>
    </source>
</evidence>
<evidence type="ECO:0000256" key="1">
    <source>
        <dbReference type="ARBA" id="ARBA00022679"/>
    </source>
</evidence>
<dbReference type="GO" id="GO:0005524">
    <property type="term" value="F:ATP binding"/>
    <property type="evidence" value="ECO:0007669"/>
    <property type="project" value="UniProtKB-KW"/>
</dbReference>
<dbReference type="InterPro" id="IPR020568">
    <property type="entry name" value="Ribosomal_Su5_D2-typ_SF"/>
</dbReference>
<dbReference type="Pfam" id="PF00288">
    <property type="entry name" value="GHMP_kinases_N"/>
    <property type="match status" value="1"/>
</dbReference>
<keyword evidence="1" id="KW-0808">Transferase</keyword>
<dbReference type="PANTHER" id="PTHR43527">
    <property type="entry name" value="4-DIPHOSPHOCYTIDYL-2-C-METHYL-D-ERYTHRITOL KINASE, CHLOROPLASTIC"/>
    <property type="match status" value="1"/>
</dbReference>
<keyword evidence="4" id="KW-0067">ATP-binding</keyword>
<dbReference type="SUPFAM" id="SSF54211">
    <property type="entry name" value="Ribosomal protein S5 domain 2-like"/>
    <property type="match status" value="1"/>
</dbReference>
<evidence type="ECO:0000313" key="7">
    <source>
        <dbReference type="Proteomes" id="UP000290567"/>
    </source>
</evidence>
<dbReference type="InterPro" id="IPR012363">
    <property type="entry name" value="PduX"/>
</dbReference>
<reference evidence="7" key="1">
    <citation type="submission" date="2019-02" db="EMBL/GenBank/DDBJ databases">
        <title>Draft genome sequence of Enterococcus sp. Gos25-1.</title>
        <authorList>
            <person name="Tanaka N."/>
            <person name="Shiwa Y."/>
            <person name="Fujita N."/>
        </authorList>
    </citation>
    <scope>NUCLEOTIDE SEQUENCE [LARGE SCALE GENOMIC DNA]</scope>
    <source>
        <strain evidence="7">Gos25-1</strain>
    </source>
</reference>
<comment type="caution">
    <text evidence="6">The sequence shown here is derived from an EMBL/GenBank/DDBJ whole genome shotgun (WGS) entry which is preliminary data.</text>
</comment>
<feature type="domain" description="GHMP kinase N-terminal" evidence="5">
    <location>
        <begin position="54"/>
        <end position="123"/>
    </location>
</feature>
<keyword evidence="3" id="KW-0418">Kinase</keyword>
<evidence type="ECO:0000256" key="2">
    <source>
        <dbReference type="ARBA" id="ARBA00022741"/>
    </source>
</evidence>
<evidence type="ECO:0000313" key="6">
    <source>
        <dbReference type="EMBL" id="GCF95196.1"/>
    </source>
</evidence>
<evidence type="ECO:0000256" key="4">
    <source>
        <dbReference type="ARBA" id="ARBA00022840"/>
    </source>
</evidence>
<dbReference type="PIRSF" id="PIRSF033887">
    <property type="entry name" value="PduX"/>
    <property type="match status" value="1"/>
</dbReference>
<dbReference type="GO" id="GO:0016301">
    <property type="term" value="F:kinase activity"/>
    <property type="evidence" value="ECO:0007669"/>
    <property type="project" value="UniProtKB-KW"/>
</dbReference>
<accession>A0A4P5PBS3</accession>
<sequence length="289" mass="32229">MREVTAVCPGSCGELLQGWVGDSQKLVSYGIDRFSRVSVRTGEPSEKPNPKVSEAVKKTVQYLGISEEQLKHMTIFVQSDLPIAKGMASSTADIAAACQAVAAYFGKQLSRDEILAICLAIERTDSILFPSLTLFEQKAGSLQEISGWCPDFYVVVLEPEETLETEAFHSQKTEALFFQQRERFCEVYRLYTEAIQERNIQKLGTAALQSALLNQEILPKPFFSEVVELSRTYRLLGVNVAHSGSVIGLMIDQQEQIPEVLKAVQTAPLRKWYTKVNVHQSCYQGVQLA</sequence>
<evidence type="ECO:0000259" key="5">
    <source>
        <dbReference type="Pfam" id="PF00288"/>
    </source>
</evidence>
<dbReference type="Proteomes" id="UP000290567">
    <property type="component" value="Unassembled WGS sequence"/>
</dbReference>
<dbReference type="Gene3D" id="3.30.230.10">
    <property type="match status" value="1"/>
</dbReference>
<dbReference type="PANTHER" id="PTHR43527:SF1">
    <property type="entry name" value="L-THREONINE KINASE"/>
    <property type="match status" value="1"/>
</dbReference>
<keyword evidence="7" id="KW-1185">Reference proteome</keyword>
<organism evidence="6 7">
    <name type="scientific">Enterococcus florum</name>
    <dbReference type="NCBI Taxonomy" id="2480627"/>
    <lineage>
        <taxon>Bacteria</taxon>
        <taxon>Bacillati</taxon>
        <taxon>Bacillota</taxon>
        <taxon>Bacilli</taxon>
        <taxon>Lactobacillales</taxon>
        <taxon>Enterococcaceae</taxon>
        <taxon>Enterococcus</taxon>
    </lineage>
</organism>